<sequence length="376" mass="43528">MPFLSLAVDNFRNLKNGRIDFSGKEIYFVGTNGQGKTNILEALYYSAYGSSFRTYTDSQIVKTGEEAFALHALYKQESGNVQKIDIRCADGIKRIEKNGKRVQDRKELINTIPCVLFCHDDMRFATGGPEHRRFFLDQSLTMFDTLYIDDLRKYKKILKNRNQLLKDRSYEMLDVYDTQLAQCGLDVQKKRKTAVFQFDQIFEKLYEAVAGIDGVHIVYVPSWKEMPDGAGTRFPLPEEIREKLSERRDRDKMMETTMSGPHRDRVVFMRGGNQFIPTASTGQQRLTALLLRASQAVYYTRVTGVKPVFLMDDVMLELDPDKRQKMTAILPDYDQLFCTFLPGEPYERYKRSTTRIFGIENGEWHEMREEGSTSST</sequence>
<evidence type="ECO:0000313" key="9">
    <source>
        <dbReference type="EMBL" id="ERK03487.1"/>
    </source>
</evidence>
<dbReference type="Proteomes" id="UP000016412">
    <property type="component" value="Unassembled WGS sequence"/>
</dbReference>
<evidence type="ECO:0000256" key="4">
    <source>
        <dbReference type="ARBA" id="ARBA00022840"/>
    </source>
</evidence>
<dbReference type="PANTHER" id="PTHR32182:SF0">
    <property type="entry name" value="DNA REPLICATION AND REPAIR PROTEIN RECF"/>
    <property type="match status" value="1"/>
</dbReference>
<dbReference type="AlphaFoldDB" id="U1GS69"/>
<keyword evidence="1 6" id="KW-0963">Cytoplasm</keyword>
<dbReference type="SUPFAM" id="SSF52540">
    <property type="entry name" value="P-loop containing nucleoside triphosphate hydrolases"/>
    <property type="match status" value="1"/>
</dbReference>
<dbReference type="EMBL" id="AVQI01000032">
    <property type="protein sequence ID" value="ERK03487.1"/>
    <property type="molecule type" value="Genomic_DNA"/>
</dbReference>
<dbReference type="GO" id="GO:0006302">
    <property type="term" value="P:double-strand break repair"/>
    <property type="evidence" value="ECO:0007669"/>
    <property type="project" value="TreeGrafter"/>
</dbReference>
<feature type="domain" description="RecF/RecN/SMC N-terminal" evidence="7">
    <location>
        <begin position="5"/>
        <end position="349"/>
    </location>
</feature>
<dbReference type="Gene3D" id="1.20.1050.90">
    <property type="entry name" value="RecF/RecN/SMC, N-terminal domain"/>
    <property type="match status" value="1"/>
</dbReference>
<dbReference type="Proteomes" id="UP000016646">
    <property type="component" value="Unassembled WGS sequence"/>
</dbReference>
<proteinExistence type="inferred from homology"/>
<keyword evidence="11" id="KW-1185">Reference proteome</keyword>
<dbReference type="NCBIfam" id="TIGR00611">
    <property type="entry name" value="recf"/>
    <property type="match status" value="1"/>
</dbReference>
<dbReference type="GO" id="GO:0009432">
    <property type="term" value="P:SOS response"/>
    <property type="evidence" value="ECO:0007669"/>
    <property type="project" value="UniProtKB-UniRule"/>
</dbReference>
<evidence type="ECO:0000256" key="6">
    <source>
        <dbReference type="HAMAP-Rule" id="MF_00365"/>
    </source>
</evidence>
<dbReference type="InterPro" id="IPR042174">
    <property type="entry name" value="RecF_2"/>
</dbReference>
<evidence type="ECO:0000313" key="10">
    <source>
        <dbReference type="Proteomes" id="UP000016412"/>
    </source>
</evidence>
<evidence type="ECO:0000256" key="5">
    <source>
        <dbReference type="ARBA" id="ARBA00023125"/>
    </source>
</evidence>
<comment type="similarity">
    <text evidence="6">Belongs to the RecF family.</text>
</comment>
<dbReference type="eggNOG" id="COG1195">
    <property type="taxonomic scope" value="Bacteria"/>
</dbReference>
<dbReference type="PANTHER" id="PTHR32182">
    <property type="entry name" value="DNA REPLICATION AND REPAIR PROTEIN RECF"/>
    <property type="match status" value="1"/>
</dbReference>
<accession>U1GS69</accession>
<keyword evidence="2 6" id="KW-0235">DNA replication</keyword>
<comment type="caution">
    <text evidence="8">The sequence shown here is derived from an EMBL/GenBank/DDBJ whole genome shotgun (WGS) entry which is preliminary data.</text>
</comment>
<evidence type="ECO:0000256" key="2">
    <source>
        <dbReference type="ARBA" id="ARBA00022705"/>
    </source>
</evidence>
<dbReference type="Gene3D" id="3.40.50.300">
    <property type="entry name" value="P-loop containing nucleotide triphosphate hydrolases"/>
    <property type="match status" value="1"/>
</dbReference>
<dbReference type="GO" id="GO:0006260">
    <property type="term" value="P:DNA replication"/>
    <property type="evidence" value="ECO:0007669"/>
    <property type="project" value="UniProtKB-UniRule"/>
</dbReference>
<dbReference type="InterPro" id="IPR027417">
    <property type="entry name" value="P-loop_NTPase"/>
</dbReference>
<dbReference type="GO" id="GO:0005737">
    <property type="term" value="C:cytoplasm"/>
    <property type="evidence" value="ECO:0007669"/>
    <property type="project" value="UniProtKB-SubCell"/>
</dbReference>
<keyword evidence="4 6" id="KW-0067">ATP-binding</keyword>
<dbReference type="PATRIC" id="fig|1125725.3.peg.1203"/>
<comment type="subcellular location">
    <subcellularLocation>
        <location evidence="6">Cytoplasm</location>
    </subcellularLocation>
</comment>
<dbReference type="GO" id="GO:0003697">
    <property type="term" value="F:single-stranded DNA binding"/>
    <property type="evidence" value="ECO:0007669"/>
    <property type="project" value="UniProtKB-UniRule"/>
</dbReference>
<dbReference type="InterPro" id="IPR001238">
    <property type="entry name" value="DNA-binding_RecF"/>
</dbReference>
<evidence type="ECO:0000256" key="1">
    <source>
        <dbReference type="ARBA" id="ARBA00022490"/>
    </source>
</evidence>
<dbReference type="RefSeq" id="WP_021330229.1">
    <property type="nucleotide sequence ID" value="NZ_AUZJ01000032.1"/>
</dbReference>
<keyword evidence="5 6" id="KW-0238">DNA-binding</keyword>
<dbReference type="OrthoDB" id="9803889at2"/>
<evidence type="ECO:0000313" key="11">
    <source>
        <dbReference type="Proteomes" id="UP000016646"/>
    </source>
</evidence>
<dbReference type="HAMAP" id="MF_00365">
    <property type="entry name" value="RecF"/>
    <property type="match status" value="1"/>
</dbReference>
<dbReference type="Pfam" id="PF02463">
    <property type="entry name" value="SMC_N"/>
    <property type="match status" value="1"/>
</dbReference>
<dbReference type="GO" id="GO:0005524">
    <property type="term" value="F:ATP binding"/>
    <property type="evidence" value="ECO:0007669"/>
    <property type="project" value="UniProtKB-UniRule"/>
</dbReference>
<organism evidence="8 10">
    <name type="scientific">Treponema socranskii subsp. socranskii VPI DR56BR1116 = ATCC 35536</name>
    <dbReference type="NCBI Taxonomy" id="1125725"/>
    <lineage>
        <taxon>Bacteria</taxon>
        <taxon>Pseudomonadati</taxon>
        <taxon>Spirochaetota</taxon>
        <taxon>Spirochaetia</taxon>
        <taxon>Spirochaetales</taxon>
        <taxon>Treponemataceae</taxon>
        <taxon>Treponema</taxon>
    </lineage>
</organism>
<feature type="binding site" evidence="6">
    <location>
        <begin position="30"/>
        <end position="37"/>
    </location>
    <ligand>
        <name>ATP</name>
        <dbReference type="ChEBI" id="CHEBI:30616"/>
    </ligand>
</feature>
<keyword evidence="3 6" id="KW-0547">Nucleotide-binding</keyword>
<keyword evidence="6" id="KW-0227">DNA damage</keyword>
<dbReference type="InterPro" id="IPR003395">
    <property type="entry name" value="RecF/RecN/SMC_N"/>
</dbReference>
<reference evidence="10 11" key="1">
    <citation type="submission" date="2013-08" db="EMBL/GenBank/DDBJ databases">
        <authorList>
            <person name="Durkin A.S."/>
            <person name="Haft D.R."/>
            <person name="McCorrison J."/>
            <person name="Torralba M."/>
            <person name="Gillis M."/>
            <person name="Haft D.H."/>
            <person name="Methe B."/>
            <person name="Sutton G."/>
            <person name="Nelson K.E."/>
        </authorList>
    </citation>
    <scope>NUCLEOTIDE SEQUENCE [LARGE SCALE GENOMIC DNA]</scope>
    <source>
        <strain evidence="9 11">ATCC 35536</strain>
        <strain evidence="8 10">VPI DR56BR1116</strain>
    </source>
</reference>
<keyword evidence="6" id="KW-0742">SOS response</keyword>
<evidence type="ECO:0000259" key="7">
    <source>
        <dbReference type="Pfam" id="PF02463"/>
    </source>
</evidence>
<name>U1GS69_TRESO</name>
<evidence type="ECO:0000313" key="8">
    <source>
        <dbReference type="EMBL" id="ERF60810.1"/>
    </source>
</evidence>
<protein>
    <recommendedName>
        <fullName evidence="6">DNA replication and repair protein RecF</fullName>
    </recommendedName>
</protein>
<gene>
    <name evidence="6 8" type="primary">recF</name>
    <name evidence="9" type="ORF">HMPREF0860_2500</name>
    <name evidence="8" type="ORF">HMPREF1325_0087</name>
</gene>
<keyword evidence="6" id="KW-0234">DNA repair</keyword>
<evidence type="ECO:0000256" key="3">
    <source>
        <dbReference type="ARBA" id="ARBA00022741"/>
    </source>
</evidence>
<dbReference type="GO" id="GO:0000731">
    <property type="term" value="P:DNA synthesis involved in DNA repair"/>
    <property type="evidence" value="ECO:0007669"/>
    <property type="project" value="TreeGrafter"/>
</dbReference>
<dbReference type="STRING" id="1125725.HMPREF1325_0087"/>
<dbReference type="EMBL" id="AUZJ01000032">
    <property type="protein sequence ID" value="ERF60810.1"/>
    <property type="molecule type" value="Genomic_DNA"/>
</dbReference>
<comment type="function">
    <text evidence="6">The RecF protein is involved in DNA metabolism; it is required for DNA replication and normal SOS inducibility. RecF binds preferentially to single-stranded, linear DNA. It also seems to bind ATP.</text>
</comment>